<dbReference type="AlphaFoldDB" id="A0AAF0ECG6"/>
<sequence>MQDFSTALQAWKEVHLDTFHETIIDAADHIGQAHERSIVARQHLAERTREFKRQPADVQLQDIRALLKQYQAEIDALTSRAKQSEAAVLDVQKRFKSVPDPYPILEALVDATIHEQDLSQMRAHIVQLQLECSEWEQRCMTAEERLRLSSEDEAKSTQLVDEAIASTTQRFQRQQERLEHELKAAHAHIRELRESHEFMTSRLGLYGDPSLDQSQVDAWMHDIERAKERASKAEAQVVHMHTTLQRQHESQAKDMQDRIAVLESQLTESHRERTLLEQEQAKVETLRAAMLQQQDTYASAAKAWEQERAALQRPSDHGDMQQNLEDSQTCTNDAATESTAPLQVLSVQEHPLANETTTDRSTEREKLIAERTRLSEALASEKAKVQQLESDLSQRVSTTGGAVGLLPVVTSQRDRFRSRTAELEQELQNQSHMLQELREQLSSARATTRGLQEKLRTTQDRGSHDGDSSAVDMPYPGGIGMHLRDSTQGSDHPWEPIRSHVRGFG</sequence>
<dbReference type="InterPro" id="IPR012955">
    <property type="entry name" value="CASP_C"/>
</dbReference>
<evidence type="ECO:0000256" key="10">
    <source>
        <dbReference type="SAM" id="Coils"/>
    </source>
</evidence>
<evidence type="ECO:0000256" key="5">
    <source>
        <dbReference type="ARBA" id="ARBA00022692"/>
    </source>
</evidence>
<comment type="subcellular location">
    <subcellularLocation>
        <location evidence="1">Golgi apparatus membrane</location>
        <topology evidence="1">Single-pass type IV membrane protein</topology>
    </subcellularLocation>
</comment>
<evidence type="ECO:0000256" key="7">
    <source>
        <dbReference type="ARBA" id="ARBA00023034"/>
    </source>
</evidence>
<evidence type="ECO:0000313" key="14">
    <source>
        <dbReference type="EMBL" id="WFD22121.1"/>
    </source>
</evidence>
<evidence type="ECO:0000256" key="2">
    <source>
        <dbReference type="ARBA" id="ARBA00006415"/>
    </source>
</evidence>
<feature type="compositionally biased region" description="Basic and acidic residues" evidence="11">
    <location>
        <begin position="451"/>
        <end position="467"/>
    </location>
</feature>
<evidence type="ECO:0000256" key="1">
    <source>
        <dbReference type="ARBA" id="ARBA00004409"/>
    </source>
</evidence>
<feature type="region of interest" description="Disordered" evidence="11">
    <location>
        <begin position="444"/>
        <end position="470"/>
    </location>
</feature>
<feature type="region of interest" description="Disordered" evidence="11">
    <location>
        <begin position="310"/>
        <end position="364"/>
    </location>
</feature>
<dbReference type="Pfam" id="PF08172">
    <property type="entry name" value="CASP_C"/>
    <property type="match status" value="1"/>
</dbReference>
<dbReference type="PANTHER" id="PTHR14043:SF2">
    <property type="entry name" value="HOMEOBOX PROTEIN CUT"/>
    <property type="match status" value="1"/>
</dbReference>
<evidence type="ECO:0000256" key="4">
    <source>
        <dbReference type="ARBA" id="ARBA00022448"/>
    </source>
</evidence>
<keyword evidence="7" id="KW-0333">Golgi apparatus</keyword>
<dbReference type="GO" id="GO:0006891">
    <property type="term" value="P:intra-Golgi vesicle-mediated transport"/>
    <property type="evidence" value="ECO:0007669"/>
    <property type="project" value="InterPro"/>
</dbReference>
<evidence type="ECO:0000256" key="11">
    <source>
        <dbReference type="SAM" id="MobiDB-lite"/>
    </source>
</evidence>
<evidence type="ECO:0000256" key="6">
    <source>
        <dbReference type="ARBA" id="ARBA00022989"/>
    </source>
</evidence>
<feature type="domain" description="Cux N-terminal" evidence="13">
    <location>
        <begin position="2"/>
        <end position="111"/>
    </location>
</feature>
<feature type="domain" description="CASP C-terminal" evidence="12">
    <location>
        <begin position="353"/>
        <end position="459"/>
    </location>
</feature>
<feature type="coiled-coil region" evidence="10">
    <location>
        <begin position="364"/>
        <end position="391"/>
    </location>
</feature>
<evidence type="ECO:0000256" key="8">
    <source>
        <dbReference type="ARBA" id="ARBA00023054"/>
    </source>
</evidence>
<feature type="compositionally biased region" description="Polar residues" evidence="11">
    <location>
        <begin position="320"/>
        <end position="341"/>
    </location>
</feature>
<feature type="compositionally biased region" description="Basic and acidic residues" evidence="11">
    <location>
        <begin position="310"/>
        <end position="319"/>
    </location>
</feature>
<accession>A0AAF0ECG6</accession>
<feature type="coiled-coil region" evidence="10">
    <location>
        <begin position="60"/>
        <end position="87"/>
    </location>
</feature>
<gene>
    <name evidence="14" type="ORF">MEQU1_000783</name>
</gene>
<name>A0AAF0ECG6_9BASI</name>
<comment type="similarity">
    <text evidence="2">Belongs to the CASP family.</text>
</comment>
<evidence type="ECO:0000256" key="3">
    <source>
        <dbReference type="ARBA" id="ARBA00018691"/>
    </source>
</evidence>
<organism evidence="14 15">
    <name type="scientific">Malassezia equina</name>
    <dbReference type="NCBI Taxonomy" id="1381935"/>
    <lineage>
        <taxon>Eukaryota</taxon>
        <taxon>Fungi</taxon>
        <taxon>Dikarya</taxon>
        <taxon>Basidiomycota</taxon>
        <taxon>Ustilaginomycotina</taxon>
        <taxon>Malasseziomycetes</taxon>
        <taxon>Malasseziales</taxon>
        <taxon>Malasseziaceae</taxon>
        <taxon>Malassezia</taxon>
    </lineage>
</organism>
<keyword evidence="15" id="KW-1185">Reference proteome</keyword>
<feature type="coiled-coil region" evidence="10">
    <location>
        <begin position="175"/>
        <end position="296"/>
    </location>
</feature>
<keyword evidence="4" id="KW-0813">Transport</keyword>
<dbReference type="Pfam" id="PF25398">
    <property type="entry name" value="CUX1_N"/>
    <property type="match status" value="1"/>
</dbReference>
<dbReference type="GO" id="GO:0000139">
    <property type="term" value="C:Golgi membrane"/>
    <property type="evidence" value="ECO:0007669"/>
    <property type="project" value="UniProtKB-SubCell"/>
</dbReference>
<keyword evidence="8 10" id="KW-0175">Coiled coil</keyword>
<evidence type="ECO:0000259" key="13">
    <source>
        <dbReference type="Pfam" id="PF25398"/>
    </source>
</evidence>
<dbReference type="PANTHER" id="PTHR14043">
    <property type="entry name" value="CCAAT DISPLACEMENT PROTEIN-RELATED"/>
    <property type="match status" value="1"/>
</dbReference>
<dbReference type="EMBL" id="CP119901">
    <property type="protein sequence ID" value="WFD22121.1"/>
    <property type="molecule type" value="Genomic_DNA"/>
</dbReference>
<protein>
    <recommendedName>
        <fullName evidence="3">Protein CASP</fullName>
    </recommendedName>
</protein>
<keyword evidence="9" id="KW-0472">Membrane</keyword>
<dbReference type="InterPro" id="IPR057476">
    <property type="entry name" value="Cux_N"/>
</dbReference>
<keyword evidence="5" id="KW-0812">Transmembrane</keyword>
<reference evidence="14" key="1">
    <citation type="submission" date="2023-03" db="EMBL/GenBank/DDBJ databases">
        <title>Mating type loci evolution in Malassezia.</title>
        <authorList>
            <person name="Coelho M.A."/>
        </authorList>
    </citation>
    <scope>NUCLEOTIDE SEQUENCE</scope>
    <source>
        <strain evidence="14">CBS 12830</strain>
    </source>
</reference>
<proteinExistence type="inferred from homology"/>
<evidence type="ECO:0000313" key="15">
    <source>
        <dbReference type="Proteomes" id="UP001214415"/>
    </source>
</evidence>
<evidence type="ECO:0000259" key="12">
    <source>
        <dbReference type="Pfam" id="PF08172"/>
    </source>
</evidence>
<keyword evidence="6" id="KW-1133">Transmembrane helix</keyword>
<evidence type="ECO:0000256" key="9">
    <source>
        <dbReference type="ARBA" id="ARBA00023136"/>
    </source>
</evidence>
<dbReference type="Proteomes" id="UP001214415">
    <property type="component" value="Chromosome 2"/>
</dbReference>
<feature type="coiled-coil region" evidence="10">
    <location>
        <begin position="118"/>
        <end position="145"/>
    </location>
</feature>